<dbReference type="STRING" id="1267021.FPB0191_01761"/>
<proteinExistence type="predicted"/>
<accession>A0A0A7S412</accession>
<keyword evidence="2" id="KW-1185">Reference proteome</keyword>
<reference evidence="1 2" key="1">
    <citation type="journal article" date="2014" name="Appl. Environ. Microbiol.">
        <title>Gut symbionts from distinct hosts exhibit genotoxic activity via divergent colibactin biosynthetic pathways.</title>
        <authorList>
            <person name="Engel P."/>
            <person name="Vizcaino M.I."/>
            <person name="Crawford J.M."/>
        </authorList>
    </citation>
    <scope>NUCLEOTIDE SEQUENCE [LARGE SCALE GENOMIC DNA]</scope>
    <source>
        <strain evidence="1 2">PEB0191</strain>
    </source>
</reference>
<dbReference type="HOGENOM" id="CLU_448162_0_0_6"/>
<dbReference type="EMBL" id="CP009056">
    <property type="protein sequence ID" value="AJA45577.1"/>
    <property type="molecule type" value="Genomic_DNA"/>
</dbReference>
<dbReference type="RefSeq" id="WP_146202388.1">
    <property type="nucleotide sequence ID" value="NZ_CP009056.1"/>
</dbReference>
<evidence type="ECO:0000313" key="1">
    <source>
        <dbReference type="EMBL" id="AJA45577.1"/>
    </source>
</evidence>
<evidence type="ECO:0000313" key="2">
    <source>
        <dbReference type="Proteomes" id="UP000030901"/>
    </source>
</evidence>
<sequence length="641" mass="75885">MKTFQKICFSFFIAFIPINNLPVIAEITMDELSVIITKLKDQAIEPHKTYYQLNFSGFIDIKNSFPEKLFSSISNSLETEPSMYSTATQDISQVKLNDNYQYSDIVKRRRNIIEILYPSETFQTLEDGVHFYIFDQDNQLQKKDNFGDLFELPAYLRVEKKNGKVVSIQKRPLISISHYTYEYWPNRNIKHSTTEIYDNYNNVIYFNEISYDEQGKRIKGKQKNLLTQQTMHYTNIRKNGIEKIEEYFDNNGIKTNHVIYYDNPMPSPRIENQLLNDNGDIIKTITNKPEEIFDSSKYLDETYPYNSLIMDIEKTDYVLINKLFKHTFDNNTAKWDNEAIMRANYLGIKANQIYYHKLPYPKFLNDRYKNFPHQKPLTLIEAENQQPKNEYSDLIKVEIGDNLQYREVIHEVWQQRPINLTLDQFKSLENGIHFFEIAEDQQLKQLDSAEQAIERPSYIRVERVMGKIISVIQKTRIIKMLNEYEYESNNITRSQHTVLESPVYQNMIIETTYESGNCIPNQQELKNANGIVIRMFERVNKENISATLDKFNDEGIKTQHIELIKSEIKHRHYIKTQFFDGLGNILLTIDESKKNENNKNKLKWLDNDEPQPYDNLPFIPDTFETVLLDTLIRQQRLDNNN</sequence>
<protein>
    <submittedName>
        <fullName evidence="1">Uncharacterized protein</fullName>
    </submittedName>
</protein>
<gene>
    <name evidence="1" type="ORF">FPB0191_01761</name>
</gene>
<name>A0A0A7S412_FRIPE</name>
<dbReference type="Proteomes" id="UP000030901">
    <property type="component" value="Chromosome"/>
</dbReference>
<organism evidence="1 2">
    <name type="scientific">Frischella perrara</name>
    <dbReference type="NCBI Taxonomy" id="1267021"/>
    <lineage>
        <taxon>Bacteria</taxon>
        <taxon>Pseudomonadati</taxon>
        <taxon>Pseudomonadota</taxon>
        <taxon>Gammaproteobacteria</taxon>
        <taxon>Orbales</taxon>
        <taxon>Orbaceae</taxon>
        <taxon>Frischella</taxon>
    </lineage>
</organism>
<dbReference type="KEGG" id="fpp:FPB0191_01761"/>
<dbReference type="AlphaFoldDB" id="A0A0A7S412"/>